<reference evidence="3 4" key="1">
    <citation type="submission" date="2014-11" db="EMBL/GenBank/DDBJ databases">
        <title>Genome sequence and analysis of novel Kurthia sp.</title>
        <authorList>
            <person name="Lawson J.N."/>
            <person name="Gonzalez J.E."/>
            <person name="Rinauldi L."/>
            <person name="Xuan Z."/>
            <person name="Firman A."/>
            <person name="Shaddox L."/>
            <person name="Trudeau A."/>
            <person name="Shah S."/>
            <person name="Reiman D."/>
        </authorList>
    </citation>
    <scope>NUCLEOTIDE SEQUENCE [LARGE SCALE GENOMIC DNA]</scope>
    <source>
        <strain evidence="3 4">3B1D</strain>
    </source>
</reference>
<evidence type="ECO:0000313" key="4">
    <source>
        <dbReference type="Proteomes" id="UP000288623"/>
    </source>
</evidence>
<dbReference type="Pfam" id="PF07435">
    <property type="entry name" value="YycH"/>
    <property type="match status" value="1"/>
</dbReference>
<dbReference type="Gene3D" id="3.30.310.160">
    <property type="entry name" value="YycH protein, domain 2"/>
    <property type="match status" value="1"/>
</dbReference>
<proteinExistence type="predicted"/>
<feature type="domain" description="Regulatory protein YycH" evidence="2">
    <location>
        <begin position="8"/>
        <end position="454"/>
    </location>
</feature>
<organism evidence="3 4">
    <name type="scientific">Candidatus Kurthia intestinigallinarum</name>
    <dbReference type="NCBI Taxonomy" id="1562256"/>
    <lineage>
        <taxon>Bacteria</taxon>
        <taxon>Bacillati</taxon>
        <taxon>Bacillota</taxon>
        <taxon>Bacilli</taxon>
        <taxon>Bacillales</taxon>
        <taxon>Caryophanaceae</taxon>
        <taxon>Kurthia</taxon>
    </lineage>
</organism>
<dbReference type="InterPro" id="IPR042274">
    <property type="entry name" value="YycH/YycI_2"/>
</dbReference>
<keyword evidence="4" id="KW-1185">Reference proteome</keyword>
<evidence type="ECO:0000256" key="1">
    <source>
        <dbReference type="SAM" id="Phobius"/>
    </source>
</evidence>
<dbReference type="AlphaFoldDB" id="A0A433RW49"/>
<evidence type="ECO:0000259" key="2">
    <source>
        <dbReference type="Pfam" id="PF07435"/>
    </source>
</evidence>
<feature type="transmembrane region" description="Helical" evidence="1">
    <location>
        <begin position="12"/>
        <end position="32"/>
    </location>
</feature>
<evidence type="ECO:0000313" key="3">
    <source>
        <dbReference type="EMBL" id="RUS57522.1"/>
    </source>
</evidence>
<gene>
    <name evidence="3" type="ORF">QI30_05570</name>
</gene>
<dbReference type="Proteomes" id="UP000288623">
    <property type="component" value="Unassembled WGS sequence"/>
</dbReference>
<keyword evidence="1" id="KW-1133">Transmembrane helix</keyword>
<accession>A0A433RW49</accession>
<keyword evidence="1" id="KW-0812">Transmembrane</keyword>
<protein>
    <submittedName>
        <fullName evidence="3">Two-component system yycF/yycG regulatory protein</fullName>
    </submittedName>
</protein>
<dbReference type="InterPro" id="IPR009996">
    <property type="entry name" value="YycH"/>
</dbReference>
<comment type="caution">
    <text evidence="3">The sequence shown here is derived from an EMBL/GenBank/DDBJ whole genome shotgun (WGS) entry which is preliminary data.</text>
</comment>
<dbReference type="CDD" id="cd15787">
    <property type="entry name" value="YycH_N"/>
    <property type="match status" value="1"/>
</dbReference>
<sequence length="460" mass="52925">MGLMKYIEPIKTFVLIILVLLSITLTFSIWSYSPNYQTIEKTVPQNVVIDKKKTISQVVKPYKLIAQHDDEFSGTVKTSDIDALYDVLKNSQLSDLSMISEKLSHEKMYELMKANDTVSLMFSDEVPMSIFQSILPTVNKKVSGIEFSQMIISLKKPNNESINDNELDVYFASPETHELYSAKLHLKKSEAFIAKQLKMTKKYDEYTVIETSSGRIMYVLADKPKFAKQQYFARNVSAKVDQFKNALFTNPKIVKTSQDSMTNIDKYSDDRSVMTIYNNQYTLNFANMSAESDERISKSHLIDHTMSFVNEHGGFTNDYRYESVNYGEQKVLYQLFMSDLPVEPATQTTSTEIEVKINNGTVARYARPYYQLETIPDDESNNLTMLKTARQVYRMLVTEQVVKRNQIEDLRLGYSMSFKERDNGAVVFTLEPTWFYKVKEDWITVAPEQATVGGDQYGLE</sequence>
<name>A0A433RW49_9BACL</name>
<keyword evidence="1" id="KW-0472">Membrane</keyword>
<dbReference type="OrthoDB" id="2382185at2"/>
<dbReference type="EMBL" id="JTFC01000022">
    <property type="protein sequence ID" value="RUS57522.1"/>
    <property type="molecule type" value="Genomic_DNA"/>
</dbReference>